<evidence type="ECO:0000256" key="3">
    <source>
        <dbReference type="ARBA" id="ARBA00022729"/>
    </source>
</evidence>
<evidence type="ECO:0000256" key="1">
    <source>
        <dbReference type="ARBA" id="ARBA00004236"/>
    </source>
</evidence>
<dbReference type="InterPro" id="IPR036179">
    <property type="entry name" value="Ig-like_dom_sf"/>
</dbReference>
<dbReference type="STRING" id="161767.ENSAPEP00000009782"/>
<evidence type="ECO:0000256" key="6">
    <source>
        <dbReference type="ARBA" id="ARBA00023180"/>
    </source>
</evidence>
<evidence type="ECO:0000256" key="2">
    <source>
        <dbReference type="ARBA" id="ARBA00022475"/>
    </source>
</evidence>
<keyword evidence="8" id="KW-0391">Immunity</keyword>
<keyword evidence="5" id="KW-1015">Disulfide bond</keyword>
<dbReference type="Gene3D" id="2.60.40.10">
    <property type="entry name" value="Immunoglobulins"/>
    <property type="match status" value="1"/>
</dbReference>
<dbReference type="PANTHER" id="PTHR19339:SF5">
    <property type="entry name" value="IG-LIKE DOMAIN-CONTAINING PROTEIN"/>
    <property type="match status" value="1"/>
</dbReference>
<dbReference type="PANTHER" id="PTHR19339">
    <property type="entry name" value="T CELL RECEPTOR ALPHA VARIABLE 39"/>
    <property type="match status" value="1"/>
</dbReference>
<keyword evidence="11" id="KW-1185">Reference proteome</keyword>
<evidence type="ECO:0000259" key="9">
    <source>
        <dbReference type="PROSITE" id="PS50835"/>
    </source>
</evidence>
<dbReference type="Pfam" id="PF07686">
    <property type="entry name" value="V-set"/>
    <property type="match status" value="1"/>
</dbReference>
<name>A0A3P8SCB1_AMPPE</name>
<accession>A0A3P8SCB1</accession>
<dbReference type="OMA" id="WYRQVRY"/>
<evidence type="ECO:0000256" key="4">
    <source>
        <dbReference type="ARBA" id="ARBA00023136"/>
    </source>
</evidence>
<dbReference type="PROSITE" id="PS50835">
    <property type="entry name" value="IG_LIKE"/>
    <property type="match status" value="1"/>
</dbReference>
<dbReference type="SMART" id="SM00406">
    <property type="entry name" value="IGv"/>
    <property type="match status" value="1"/>
</dbReference>
<dbReference type="InterPro" id="IPR007110">
    <property type="entry name" value="Ig-like_dom"/>
</dbReference>
<evidence type="ECO:0000256" key="5">
    <source>
        <dbReference type="ARBA" id="ARBA00023157"/>
    </source>
</evidence>
<keyword evidence="4" id="KW-0472">Membrane</keyword>
<evidence type="ECO:0000256" key="7">
    <source>
        <dbReference type="ARBA" id="ARBA00038651"/>
    </source>
</evidence>
<dbReference type="SUPFAM" id="SSF48726">
    <property type="entry name" value="Immunoglobulin"/>
    <property type="match status" value="1"/>
</dbReference>
<keyword evidence="8" id="KW-1064">Adaptive immunity</keyword>
<dbReference type="AlphaFoldDB" id="A0A3P8SCB1"/>
<keyword evidence="2" id="KW-1003">Cell membrane</keyword>
<dbReference type="GeneTree" id="ENSGT00940000177364"/>
<dbReference type="InterPro" id="IPR013783">
    <property type="entry name" value="Ig-like_fold"/>
</dbReference>
<keyword evidence="8" id="KW-1279">T cell receptor</keyword>
<reference evidence="10" key="2">
    <citation type="submission" date="2025-08" db="UniProtKB">
        <authorList>
            <consortium name="Ensembl"/>
        </authorList>
    </citation>
    <scope>IDENTIFICATION</scope>
</reference>
<protein>
    <recommendedName>
        <fullName evidence="9">Ig-like domain-containing protein</fullName>
    </recommendedName>
</protein>
<dbReference type="GO" id="GO:0042101">
    <property type="term" value="C:T cell receptor complex"/>
    <property type="evidence" value="ECO:0007669"/>
    <property type="project" value="UniProtKB-KW"/>
</dbReference>
<comment type="subunit">
    <text evidence="7">Alpha-beta TR is a heterodimer composed of an alpha and beta chain; disulfide-linked. The alpha-beta TR is associated with the transmembrane signaling CD3 coreceptor proteins to form the TR-CD3 (TcR or TCR). The assembly of alpha-beta TR heterodimers with CD3 occurs in the endoplasmic reticulum where a single alpha-beta TR heterodimer associates with one CD3D-CD3E heterodimer, one CD3G-CD3E heterodimer and one CD247 homodimer forming a stable octameric structure. CD3D-CD3E and CD3G-CD3E heterodimers preferentially associate with TR alpha and TR beta chains, respectively. The association of the CD247 homodimer is the last step of TcR assembly in the endoplasmic reticulum and is required for transport to the cell surface.</text>
</comment>
<dbReference type="Ensembl" id="ENSAPET00000010048.1">
    <property type="protein sequence ID" value="ENSAPEP00000009782.1"/>
    <property type="gene ID" value="ENSAPEG00000007028.1"/>
</dbReference>
<proteinExistence type="predicted"/>
<dbReference type="InterPro" id="IPR051896">
    <property type="entry name" value="TCR_alpha_variable"/>
</dbReference>
<feature type="domain" description="Ig-like" evidence="9">
    <location>
        <begin position="38"/>
        <end position="124"/>
    </location>
</feature>
<evidence type="ECO:0000256" key="8">
    <source>
        <dbReference type="ARBA" id="ARBA00043266"/>
    </source>
</evidence>
<keyword evidence="3" id="KW-0732">Signal</keyword>
<evidence type="ECO:0000313" key="11">
    <source>
        <dbReference type="Proteomes" id="UP000265080"/>
    </source>
</evidence>
<reference evidence="10 11" key="1">
    <citation type="submission" date="2018-03" db="EMBL/GenBank/DDBJ databases">
        <title>Finding Nemo's genes: A chromosome-scale reference assembly of the genome of the orange clownfish Amphiprion percula.</title>
        <authorList>
            <person name="Lehmann R."/>
        </authorList>
    </citation>
    <scope>NUCLEOTIDE SEQUENCE</scope>
</reference>
<dbReference type="InterPro" id="IPR013106">
    <property type="entry name" value="Ig_V-set"/>
</dbReference>
<comment type="subcellular location">
    <subcellularLocation>
        <location evidence="1">Cell membrane</location>
    </subcellularLocation>
</comment>
<reference evidence="10" key="3">
    <citation type="submission" date="2025-09" db="UniProtKB">
        <authorList>
            <consortium name="Ensembl"/>
        </authorList>
    </citation>
    <scope>IDENTIFICATION</scope>
</reference>
<organism evidence="10 11">
    <name type="scientific">Amphiprion percula</name>
    <name type="common">Orange clownfish</name>
    <name type="synonym">Lutjanus percula</name>
    <dbReference type="NCBI Taxonomy" id="161767"/>
    <lineage>
        <taxon>Eukaryota</taxon>
        <taxon>Metazoa</taxon>
        <taxon>Chordata</taxon>
        <taxon>Craniata</taxon>
        <taxon>Vertebrata</taxon>
        <taxon>Euteleostomi</taxon>
        <taxon>Actinopterygii</taxon>
        <taxon>Neopterygii</taxon>
        <taxon>Teleostei</taxon>
        <taxon>Neoteleostei</taxon>
        <taxon>Acanthomorphata</taxon>
        <taxon>Ovalentaria</taxon>
        <taxon>Pomacentridae</taxon>
        <taxon>Amphiprion</taxon>
    </lineage>
</organism>
<dbReference type="Proteomes" id="UP000265080">
    <property type="component" value="Chromosome 18"/>
</dbReference>
<sequence>HDHTCSGLENVKLYSSCAAGLAVVVLQSGEQIHHPHHGDSITLECGLGQGFSMSSYTMLWYRQNHHGAQIEFLTKEYDKPLGRFQSSINTAENKFPLQISELVVNDSSIYYCAASHSDALRAHT</sequence>
<evidence type="ECO:0000313" key="10">
    <source>
        <dbReference type="Ensembl" id="ENSAPEP00000009782.1"/>
    </source>
</evidence>
<keyword evidence="6" id="KW-0325">Glycoprotein</keyword>